<keyword evidence="6" id="KW-0411">Iron-sulfur</keyword>
<keyword evidence="11" id="KW-1185">Reference proteome</keyword>
<evidence type="ECO:0000256" key="7">
    <source>
        <dbReference type="ARBA" id="ARBA00023204"/>
    </source>
</evidence>
<keyword evidence="3" id="KW-0227">DNA damage</keyword>
<dbReference type="PANTHER" id="PTHR33693:SF1">
    <property type="entry name" value="TYPE-4 URACIL-DNA GLYCOSYLASE"/>
    <property type="match status" value="1"/>
</dbReference>
<feature type="region of interest" description="Disordered" evidence="8">
    <location>
        <begin position="183"/>
        <end position="210"/>
    </location>
</feature>
<dbReference type="GO" id="GO:0046872">
    <property type="term" value="F:metal ion binding"/>
    <property type="evidence" value="ECO:0007669"/>
    <property type="project" value="UniProtKB-KW"/>
</dbReference>
<evidence type="ECO:0000256" key="3">
    <source>
        <dbReference type="ARBA" id="ARBA00022763"/>
    </source>
</evidence>
<name>A0A8T8WD84_9EURY</name>
<dbReference type="EMBL" id="CP081958">
    <property type="protein sequence ID" value="QZP37795.1"/>
    <property type="molecule type" value="Genomic_DNA"/>
</dbReference>
<dbReference type="InterPro" id="IPR051536">
    <property type="entry name" value="UDG_Type-4/5"/>
</dbReference>
<dbReference type="GO" id="GO:0051539">
    <property type="term" value="F:4 iron, 4 sulfur cluster binding"/>
    <property type="evidence" value="ECO:0007669"/>
    <property type="project" value="UniProtKB-KW"/>
</dbReference>
<dbReference type="RefSeq" id="WP_222607603.1">
    <property type="nucleotide sequence ID" value="NZ_CP081958.1"/>
</dbReference>
<dbReference type="Pfam" id="PF03167">
    <property type="entry name" value="UDG"/>
    <property type="match status" value="1"/>
</dbReference>
<reference evidence="10 11" key="1">
    <citation type="journal article" date="2021" name="Int. J. Syst. Evol. Microbiol.">
        <title>Halobaculum halophilum sp. nov. and Halobaculum salinum sp. nov., isolated from salt lake and saline soil.</title>
        <authorList>
            <person name="Cui H.L."/>
            <person name="Shi X.W."/>
            <person name="Yin X.M."/>
            <person name="Yang X.Y."/>
            <person name="Hou J."/>
            <person name="Zhu L."/>
        </authorList>
    </citation>
    <scope>NUCLEOTIDE SEQUENCE [LARGE SCALE GENOMIC DNA]</scope>
    <source>
        <strain evidence="10 11">NBRC 109044</strain>
    </source>
</reference>
<keyword evidence="7" id="KW-0234">DNA repair</keyword>
<evidence type="ECO:0000259" key="9">
    <source>
        <dbReference type="Pfam" id="PF03167"/>
    </source>
</evidence>
<sequence>MKNVTDRVSNPFGMDPGCERFVPGYGDANADFHVVGDHPGAHGGLDTGVPFTGSPAGERLLDALVRAGLLESAGDAPVVDSTYLSYLHMCEATGDRLGPDGAPTQASYDDMERFFDAELRAIAAHVLLPVGERATRHVLEQYTAQAHKTPIVMDDLHGREIRGSGWLVLPVKEPAEWIPGAGEAAESTRAAGATDGGDAPAPGNATASGDADRLIESLATLRATDYRRESDLGRFIAGSDPYLVR</sequence>
<dbReference type="InterPro" id="IPR005122">
    <property type="entry name" value="Uracil-DNA_glycosylase-like"/>
</dbReference>
<dbReference type="PANTHER" id="PTHR33693">
    <property type="entry name" value="TYPE-5 URACIL-DNA GLYCOSYLASE"/>
    <property type="match status" value="1"/>
</dbReference>
<dbReference type="GeneID" id="67176683"/>
<dbReference type="Proteomes" id="UP000826254">
    <property type="component" value="Chromosome"/>
</dbReference>
<dbReference type="Gene3D" id="3.40.470.10">
    <property type="entry name" value="Uracil-DNA glycosylase-like domain"/>
    <property type="match status" value="1"/>
</dbReference>
<evidence type="ECO:0000256" key="8">
    <source>
        <dbReference type="SAM" id="MobiDB-lite"/>
    </source>
</evidence>
<keyword evidence="5" id="KW-0408">Iron</keyword>
<gene>
    <name evidence="10" type="ORF">K6T50_01035</name>
</gene>
<feature type="compositionally biased region" description="Low complexity" evidence="8">
    <location>
        <begin position="190"/>
        <end position="207"/>
    </location>
</feature>
<evidence type="ECO:0000313" key="10">
    <source>
        <dbReference type="EMBL" id="QZP37795.1"/>
    </source>
</evidence>
<keyword evidence="4" id="KW-0378">Hydrolase</keyword>
<accession>A0A8T8WD84</accession>
<keyword evidence="1" id="KW-0004">4Fe-4S</keyword>
<evidence type="ECO:0000256" key="6">
    <source>
        <dbReference type="ARBA" id="ARBA00023014"/>
    </source>
</evidence>
<evidence type="ECO:0000256" key="1">
    <source>
        <dbReference type="ARBA" id="ARBA00022485"/>
    </source>
</evidence>
<dbReference type="InterPro" id="IPR036895">
    <property type="entry name" value="Uracil-DNA_glycosylase-like_sf"/>
</dbReference>
<dbReference type="GO" id="GO:0097506">
    <property type="term" value="F:deaminated base DNA N-glycosylase activity"/>
    <property type="evidence" value="ECO:0007669"/>
    <property type="project" value="UniProtKB-ARBA"/>
</dbReference>
<organism evidence="10 11">
    <name type="scientific">Halobaculum magnesiiphilum</name>
    <dbReference type="NCBI Taxonomy" id="1017351"/>
    <lineage>
        <taxon>Archaea</taxon>
        <taxon>Methanobacteriati</taxon>
        <taxon>Methanobacteriota</taxon>
        <taxon>Stenosarchaea group</taxon>
        <taxon>Halobacteria</taxon>
        <taxon>Halobacteriales</taxon>
        <taxon>Haloferacaceae</taxon>
        <taxon>Halobaculum</taxon>
    </lineage>
</organism>
<keyword evidence="2" id="KW-0479">Metal-binding</keyword>
<evidence type="ECO:0000256" key="4">
    <source>
        <dbReference type="ARBA" id="ARBA00022801"/>
    </source>
</evidence>
<evidence type="ECO:0000256" key="2">
    <source>
        <dbReference type="ARBA" id="ARBA00022723"/>
    </source>
</evidence>
<proteinExistence type="predicted"/>
<feature type="domain" description="Uracil-DNA glycosylase-like" evidence="9">
    <location>
        <begin position="23"/>
        <end position="175"/>
    </location>
</feature>
<dbReference type="GO" id="GO:0006281">
    <property type="term" value="P:DNA repair"/>
    <property type="evidence" value="ECO:0007669"/>
    <property type="project" value="UniProtKB-KW"/>
</dbReference>
<evidence type="ECO:0000313" key="11">
    <source>
        <dbReference type="Proteomes" id="UP000826254"/>
    </source>
</evidence>
<dbReference type="AlphaFoldDB" id="A0A8T8WD84"/>
<dbReference type="KEGG" id="hmp:K6T50_01035"/>
<dbReference type="SUPFAM" id="SSF52141">
    <property type="entry name" value="Uracil-DNA glycosylase-like"/>
    <property type="match status" value="1"/>
</dbReference>
<protein>
    <submittedName>
        <fullName evidence="10">Uracil-DNA glycosylase</fullName>
    </submittedName>
</protein>
<evidence type="ECO:0000256" key="5">
    <source>
        <dbReference type="ARBA" id="ARBA00023004"/>
    </source>
</evidence>